<comment type="subcellular location">
    <subcellularLocation>
        <location evidence="1">Golgi apparatus membrane</location>
        <topology evidence="1">Single-pass type II membrane protein</topology>
    </subcellularLocation>
</comment>
<keyword evidence="8" id="KW-1185">Reference proteome</keyword>
<evidence type="ECO:0000256" key="5">
    <source>
        <dbReference type="SAM" id="Phobius"/>
    </source>
</evidence>
<proteinExistence type="predicted"/>
<evidence type="ECO:0000256" key="4">
    <source>
        <dbReference type="ARBA" id="ARBA00022989"/>
    </source>
</evidence>
<dbReference type="Pfam" id="PF01822">
    <property type="entry name" value="WSC"/>
    <property type="match status" value="1"/>
</dbReference>
<dbReference type="OrthoDB" id="2019572at2759"/>
<keyword evidence="2 5" id="KW-0812">Transmembrane</keyword>
<feature type="transmembrane region" description="Helical" evidence="5">
    <location>
        <begin position="20"/>
        <end position="42"/>
    </location>
</feature>
<evidence type="ECO:0000256" key="3">
    <source>
        <dbReference type="ARBA" id="ARBA00022968"/>
    </source>
</evidence>
<keyword evidence="3" id="KW-0735">Signal-anchor</keyword>
<dbReference type="GO" id="GO:0050650">
    <property type="term" value="P:chondroitin sulfate proteoglycan biosynthetic process"/>
    <property type="evidence" value="ECO:0007669"/>
    <property type="project" value="TreeGrafter"/>
</dbReference>
<dbReference type="SMART" id="SM00321">
    <property type="entry name" value="WSC"/>
    <property type="match status" value="1"/>
</dbReference>
<dbReference type="PROSITE" id="PS51212">
    <property type="entry name" value="WSC"/>
    <property type="match status" value="1"/>
</dbReference>
<keyword evidence="4 5" id="KW-1133">Transmembrane helix</keyword>
<dbReference type="GO" id="GO:0000139">
    <property type="term" value="C:Golgi membrane"/>
    <property type="evidence" value="ECO:0007669"/>
    <property type="project" value="UniProtKB-SubCell"/>
</dbReference>
<accession>A0A3S1B9C4</accession>
<evidence type="ECO:0000259" key="6">
    <source>
        <dbReference type="PROSITE" id="PS51212"/>
    </source>
</evidence>
<dbReference type="PANTHER" id="PTHR46025">
    <property type="entry name" value="XYLOSYLTRANSFERASE OXT"/>
    <property type="match status" value="1"/>
</dbReference>
<sequence length="341" mass="37739">MAASRVDSRGSRTGRLCVRYRKFFIAAGVTLGLQLFLCHSFLRINLRAGDSDIYGSGKVPFSKDNEEHTIPLKLRSVDSNQQGHIPQPPVAAAAAAADDNPALIHVQPDEEAAGIPKPDQVKDEPQQIKFSPTCDVTAKDVASAIRRAKTTECKQEIADVFCEQQAGRLYDLHLPNFCPNKGGTIQGHYYGCYRDNSAHRDLDGGMEELANNSPQECIDHCFRSGMKYAGLQFTKECWCGNQYGQHGPRLEEAHCHSVCPGNGSQACGAYLSNRIFGTGVHEVTREEAPLKHRTLNGTEPRVKIVFVLTVNGRAIRQVARLLRVIYSPDHFYYIHVDKVSS</sequence>
<dbReference type="AlphaFoldDB" id="A0A3S1B9C4"/>
<evidence type="ECO:0000313" key="8">
    <source>
        <dbReference type="Proteomes" id="UP000271974"/>
    </source>
</evidence>
<dbReference type="EMBL" id="RQTK01000763">
    <property type="protein sequence ID" value="RUS75203.1"/>
    <property type="molecule type" value="Genomic_DNA"/>
</dbReference>
<dbReference type="GO" id="GO:0015012">
    <property type="term" value="P:heparan sulfate proteoglycan biosynthetic process"/>
    <property type="evidence" value="ECO:0007669"/>
    <property type="project" value="TreeGrafter"/>
</dbReference>
<dbReference type="InterPro" id="IPR002889">
    <property type="entry name" value="WSC_carb-bd"/>
</dbReference>
<name>A0A3S1B9C4_ELYCH</name>
<gene>
    <name evidence="7" type="ORF">EGW08_017040</name>
</gene>
<evidence type="ECO:0000256" key="2">
    <source>
        <dbReference type="ARBA" id="ARBA00022692"/>
    </source>
</evidence>
<dbReference type="STRING" id="188477.A0A3S1B9C4"/>
<evidence type="ECO:0000256" key="1">
    <source>
        <dbReference type="ARBA" id="ARBA00004323"/>
    </source>
</evidence>
<dbReference type="PANTHER" id="PTHR46025:SF3">
    <property type="entry name" value="XYLOSYLTRANSFERASE OXT"/>
    <property type="match status" value="1"/>
</dbReference>
<feature type="domain" description="WSC" evidence="6">
    <location>
        <begin position="186"/>
        <end position="279"/>
    </location>
</feature>
<dbReference type="InterPro" id="IPR043538">
    <property type="entry name" value="XYLT"/>
</dbReference>
<keyword evidence="5" id="KW-0472">Membrane</keyword>
<dbReference type="GO" id="GO:0030158">
    <property type="term" value="F:protein xylosyltransferase activity"/>
    <property type="evidence" value="ECO:0007669"/>
    <property type="project" value="InterPro"/>
</dbReference>
<protein>
    <recommendedName>
        <fullName evidence="6">WSC domain-containing protein</fullName>
    </recommendedName>
</protein>
<comment type="caution">
    <text evidence="7">The sequence shown here is derived from an EMBL/GenBank/DDBJ whole genome shotgun (WGS) entry which is preliminary data.</text>
</comment>
<dbReference type="Proteomes" id="UP000271974">
    <property type="component" value="Unassembled WGS sequence"/>
</dbReference>
<organism evidence="7 8">
    <name type="scientific">Elysia chlorotica</name>
    <name type="common">Eastern emerald elysia</name>
    <name type="synonym">Sea slug</name>
    <dbReference type="NCBI Taxonomy" id="188477"/>
    <lineage>
        <taxon>Eukaryota</taxon>
        <taxon>Metazoa</taxon>
        <taxon>Spiralia</taxon>
        <taxon>Lophotrochozoa</taxon>
        <taxon>Mollusca</taxon>
        <taxon>Gastropoda</taxon>
        <taxon>Heterobranchia</taxon>
        <taxon>Euthyneura</taxon>
        <taxon>Panpulmonata</taxon>
        <taxon>Sacoglossa</taxon>
        <taxon>Placobranchoidea</taxon>
        <taxon>Plakobranchidae</taxon>
        <taxon>Elysia</taxon>
    </lineage>
</organism>
<evidence type="ECO:0000313" key="7">
    <source>
        <dbReference type="EMBL" id="RUS75203.1"/>
    </source>
</evidence>
<reference evidence="7 8" key="1">
    <citation type="submission" date="2019-01" db="EMBL/GenBank/DDBJ databases">
        <title>A draft genome assembly of the solar-powered sea slug Elysia chlorotica.</title>
        <authorList>
            <person name="Cai H."/>
            <person name="Li Q."/>
            <person name="Fang X."/>
            <person name="Li J."/>
            <person name="Curtis N.E."/>
            <person name="Altenburger A."/>
            <person name="Shibata T."/>
            <person name="Feng M."/>
            <person name="Maeda T."/>
            <person name="Schwartz J.A."/>
            <person name="Shigenobu S."/>
            <person name="Lundholm N."/>
            <person name="Nishiyama T."/>
            <person name="Yang H."/>
            <person name="Hasebe M."/>
            <person name="Li S."/>
            <person name="Pierce S.K."/>
            <person name="Wang J."/>
        </authorList>
    </citation>
    <scope>NUCLEOTIDE SEQUENCE [LARGE SCALE GENOMIC DNA]</scope>
    <source>
        <strain evidence="7">EC2010</strain>
        <tissue evidence="7">Whole organism of an adult</tissue>
    </source>
</reference>